<proteinExistence type="predicted"/>
<feature type="compositionally biased region" description="Polar residues" evidence="1">
    <location>
        <begin position="168"/>
        <end position="179"/>
    </location>
</feature>
<sequence>MLAGISTGGVEAHCAKRLVGEPMARSPCRWQQRMRRRARVGPTSAHTWRTLAPAVRRGYCGYGPRRAVDDEGDGIETASGCCSGHGARRVARAAFSKRERAGSSVSQHRATRPTGNHLIRPDGAHARQTRTRSDAAQSRARCVPASLLRRSRLPAAGTGSGDCAPASDVSSSTPQQQPHCLTPSSATPRRPPPACSRPRRQPRPPLGRPRAIPPPRPPPYAPAAQISVPATTNSITFPNWS</sequence>
<feature type="region of interest" description="Disordered" evidence="1">
    <location>
        <begin position="93"/>
        <end position="241"/>
    </location>
</feature>
<gene>
    <name evidence="2" type="ORF">CC84DRAFT_1175667</name>
</gene>
<feature type="compositionally biased region" description="Pro residues" evidence="1">
    <location>
        <begin position="203"/>
        <end position="221"/>
    </location>
</feature>
<dbReference type="AlphaFoldDB" id="A0A177CDX0"/>
<name>A0A177CDX0_9PLEO</name>
<dbReference type="InParanoid" id="A0A177CDX0"/>
<evidence type="ECO:0000256" key="1">
    <source>
        <dbReference type="SAM" id="MobiDB-lite"/>
    </source>
</evidence>
<evidence type="ECO:0000313" key="2">
    <source>
        <dbReference type="EMBL" id="OAG05506.1"/>
    </source>
</evidence>
<accession>A0A177CDX0</accession>
<organism evidence="2 3">
    <name type="scientific">Paraphaeosphaeria sporulosa</name>
    <dbReference type="NCBI Taxonomy" id="1460663"/>
    <lineage>
        <taxon>Eukaryota</taxon>
        <taxon>Fungi</taxon>
        <taxon>Dikarya</taxon>
        <taxon>Ascomycota</taxon>
        <taxon>Pezizomycotina</taxon>
        <taxon>Dothideomycetes</taxon>
        <taxon>Pleosporomycetidae</taxon>
        <taxon>Pleosporales</taxon>
        <taxon>Massarineae</taxon>
        <taxon>Didymosphaeriaceae</taxon>
        <taxon>Paraphaeosphaeria</taxon>
    </lineage>
</organism>
<dbReference type="GeneID" id="28763655"/>
<dbReference type="Proteomes" id="UP000077069">
    <property type="component" value="Unassembled WGS sequence"/>
</dbReference>
<reference evidence="2 3" key="1">
    <citation type="submission" date="2016-05" db="EMBL/GenBank/DDBJ databases">
        <title>Comparative analysis of secretome profiles of manganese(II)-oxidizing ascomycete fungi.</title>
        <authorList>
            <consortium name="DOE Joint Genome Institute"/>
            <person name="Zeiner C.A."/>
            <person name="Purvine S.O."/>
            <person name="Zink E.M."/>
            <person name="Wu S."/>
            <person name="Pasa-Tolic L."/>
            <person name="Chaput D.L."/>
            <person name="Haridas S."/>
            <person name="Grigoriev I.V."/>
            <person name="Santelli C.M."/>
            <person name="Hansel C.M."/>
        </authorList>
    </citation>
    <scope>NUCLEOTIDE SEQUENCE [LARGE SCALE GENOMIC DNA]</scope>
    <source>
        <strain evidence="2 3">AP3s5-JAC2a</strain>
    </source>
</reference>
<evidence type="ECO:0000313" key="3">
    <source>
        <dbReference type="Proteomes" id="UP000077069"/>
    </source>
</evidence>
<keyword evidence="3" id="KW-1185">Reference proteome</keyword>
<dbReference type="RefSeq" id="XP_018035871.1">
    <property type="nucleotide sequence ID" value="XM_018180169.1"/>
</dbReference>
<dbReference type="EMBL" id="KV441552">
    <property type="protein sequence ID" value="OAG05506.1"/>
    <property type="molecule type" value="Genomic_DNA"/>
</dbReference>
<protein>
    <submittedName>
        <fullName evidence="2">Uncharacterized protein</fullName>
    </submittedName>
</protein>
<feature type="compositionally biased region" description="Polar residues" evidence="1">
    <location>
        <begin position="228"/>
        <end position="241"/>
    </location>
</feature>